<dbReference type="OrthoDB" id="109980at2759"/>
<reference evidence="3" key="1">
    <citation type="submission" date="2017-03" db="EMBL/GenBank/DDBJ databases">
        <title>Phytopthora megakarya and P. palmivora, two closely related causual agents of cacao black pod achieved similar genome size and gene model numbers by different mechanisms.</title>
        <authorList>
            <person name="Ali S."/>
            <person name="Shao J."/>
            <person name="Larry D.J."/>
            <person name="Kronmiller B."/>
            <person name="Shen D."/>
            <person name="Strem M.D."/>
            <person name="Melnick R.L."/>
            <person name="Guiltinan M.J."/>
            <person name="Tyler B.M."/>
            <person name="Meinhardt L.W."/>
            <person name="Bailey B.A."/>
        </authorList>
    </citation>
    <scope>NUCLEOTIDE SEQUENCE [LARGE SCALE GENOMIC DNA]</scope>
    <source>
        <strain evidence="3">zdho120</strain>
    </source>
</reference>
<evidence type="ECO:0000259" key="1">
    <source>
        <dbReference type="Pfam" id="PF07727"/>
    </source>
</evidence>
<dbReference type="InterPro" id="IPR013103">
    <property type="entry name" value="RVT_2"/>
</dbReference>
<evidence type="ECO:0000313" key="2">
    <source>
        <dbReference type="EMBL" id="OWZ00175.1"/>
    </source>
</evidence>
<keyword evidence="3" id="KW-1185">Reference proteome</keyword>
<dbReference type="Pfam" id="PF07727">
    <property type="entry name" value="RVT_2"/>
    <property type="match status" value="1"/>
</dbReference>
<feature type="domain" description="Reverse transcriptase Ty1/copia-type" evidence="1">
    <location>
        <begin position="53"/>
        <end position="297"/>
    </location>
</feature>
<accession>A0A225V4E5</accession>
<organism evidence="2 3">
    <name type="scientific">Phytophthora megakarya</name>
    <dbReference type="NCBI Taxonomy" id="4795"/>
    <lineage>
        <taxon>Eukaryota</taxon>
        <taxon>Sar</taxon>
        <taxon>Stramenopiles</taxon>
        <taxon>Oomycota</taxon>
        <taxon>Peronosporomycetes</taxon>
        <taxon>Peronosporales</taxon>
        <taxon>Peronosporaceae</taxon>
        <taxon>Phytophthora</taxon>
    </lineage>
</organism>
<dbReference type="EMBL" id="NBNE01007835">
    <property type="protein sequence ID" value="OWZ00175.1"/>
    <property type="molecule type" value="Genomic_DNA"/>
</dbReference>
<name>A0A225V4E5_9STRA</name>
<gene>
    <name evidence="2" type="ORF">PHMEG_00028697</name>
</gene>
<feature type="non-terminal residue" evidence="2">
    <location>
        <position position="396"/>
    </location>
</feature>
<proteinExistence type="predicted"/>
<sequence length="396" mass="44805">MSAAAQESQDFEAAFVVDSVGEMPTTFKSVMESSDAVKWKEACDSEMESLRKNETWTLVPLLKGRKAIGNRWVFRVKENQAGEIERFKARLVAKGFSQKHGIDYDETFAPVAKFPSIGVLLSLVAKYNLTVHQMDVKTAILNGLLDEDIYMAQPDGFIVSIRPDYVCELKRSMYGLKQSPRMWNKTIDEFMLKMEFMKCESDHCIYLKRDSQELVFVSLYVDDLILASSSDKMLKDTKQALSDRFEMTDMGQLKYFLGMEIDHDETTGKVAVRQTKFANDILEKFNMEKSNPVKTPQNPGLKLTKAMCEGGCKHDETMANVPYRNAVGCLMYLMVGTRPDLAAAVGVLSQLAADPCPTHWQALKRVFRYIQGTKTHGIEFQANCDRGLEGYSDADW</sequence>
<dbReference type="AlphaFoldDB" id="A0A225V4E5"/>
<dbReference type="PANTHER" id="PTHR11439">
    <property type="entry name" value="GAG-POL-RELATED RETROTRANSPOSON"/>
    <property type="match status" value="1"/>
</dbReference>
<evidence type="ECO:0000313" key="3">
    <source>
        <dbReference type="Proteomes" id="UP000198211"/>
    </source>
</evidence>
<protein>
    <submittedName>
        <fullName evidence="2">Integrase, catalytic core protein</fullName>
    </submittedName>
</protein>
<comment type="caution">
    <text evidence="2">The sequence shown here is derived from an EMBL/GenBank/DDBJ whole genome shotgun (WGS) entry which is preliminary data.</text>
</comment>
<dbReference type="SUPFAM" id="SSF56672">
    <property type="entry name" value="DNA/RNA polymerases"/>
    <property type="match status" value="1"/>
</dbReference>
<dbReference type="PANTHER" id="PTHR11439:SF483">
    <property type="entry name" value="PEPTIDE SYNTHASE GLIP-LIKE, PUTATIVE (AFU_ORTHOLOGUE AFUA_3G12920)-RELATED"/>
    <property type="match status" value="1"/>
</dbReference>
<dbReference type="Proteomes" id="UP000198211">
    <property type="component" value="Unassembled WGS sequence"/>
</dbReference>
<dbReference type="InterPro" id="IPR043502">
    <property type="entry name" value="DNA/RNA_pol_sf"/>
</dbReference>